<evidence type="ECO:0000256" key="6">
    <source>
        <dbReference type="ARBA" id="ARBA00022771"/>
    </source>
</evidence>
<dbReference type="Pfam" id="PF01149">
    <property type="entry name" value="Fapy_DNA_glyco"/>
    <property type="match status" value="1"/>
</dbReference>
<dbReference type="PROSITE" id="PS51068">
    <property type="entry name" value="FPG_CAT"/>
    <property type="match status" value="1"/>
</dbReference>
<keyword evidence="18" id="KW-0540">Nuclease</keyword>
<evidence type="ECO:0000256" key="5">
    <source>
        <dbReference type="ARBA" id="ARBA00022763"/>
    </source>
</evidence>
<evidence type="ECO:0000256" key="14">
    <source>
        <dbReference type="ARBA" id="ARBA00044632"/>
    </source>
</evidence>
<dbReference type="SUPFAM" id="SSF46946">
    <property type="entry name" value="S13-like H2TH domain"/>
    <property type="match status" value="1"/>
</dbReference>
<evidence type="ECO:0000256" key="12">
    <source>
        <dbReference type="ARBA" id="ARBA00023268"/>
    </source>
</evidence>
<dbReference type="GO" id="GO:0140078">
    <property type="term" value="F:class I DNA-(apurinic or apyrimidinic site) endonuclease activity"/>
    <property type="evidence" value="ECO:0007669"/>
    <property type="project" value="UniProtKB-EC"/>
</dbReference>
<dbReference type="InterPro" id="IPR010663">
    <property type="entry name" value="Znf_FPG/IleRS"/>
</dbReference>
<proteinExistence type="inferred from homology"/>
<dbReference type="InterPro" id="IPR044090">
    <property type="entry name" value="Nei2_N"/>
</dbReference>
<evidence type="ECO:0000256" key="7">
    <source>
        <dbReference type="ARBA" id="ARBA00022801"/>
    </source>
</evidence>
<keyword evidence="10" id="KW-0234">DNA repair</keyword>
<dbReference type="InterPro" id="IPR000214">
    <property type="entry name" value="Znf_DNA_glyclase/AP_lyase"/>
</dbReference>
<feature type="domain" description="Formamidopyrimidine-DNA glycosylase catalytic" evidence="17">
    <location>
        <begin position="2"/>
        <end position="130"/>
    </location>
</feature>
<feature type="domain" description="FPG-type" evidence="16">
    <location>
        <begin position="239"/>
        <end position="275"/>
    </location>
</feature>
<comment type="caution">
    <text evidence="18">The sequence shown here is derived from an EMBL/GenBank/DDBJ whole genome shotgun (WGS) entry which is preliminary data.</text>
</comment>
<dbReference type="Pfam" id="PF06827">
    <property type="entry name" value="zf-FPG_IleRS"/>
    <property type="match status" value="1"/>
</dbReference>
<dbReference type="InterPro" id="IPR015887">
    <property type="entry name" value="DNA_glyclase_Znf_dom_DNA_BS"/>
</dbReference>
<dbReference type="InterPro" id="IPR015886">
    <property type="entry name" value="H2TH_FPG"/>
</dbReference>
<keyword evidence="7 18" id="KW-0378">Hydrolase</keyword>
<dbReference type="PROSITE" id="PS51066">
    <property type="entry name" value="ZF_FPG_2"/>
    <property type="match status" value="1"/>
</dbReference>
<keyword evidence="12" id="KW-0511">Multifunctional enzyme</keyword>
<dbReference type="PANTHER" id="PTHR42697">
    <property type="entry name" value="ENDONUCLEASE 8"/>
    <property type="match status" value="1"/>
</dbReference>
<comment type="cofactor">
    <cofactor evidence="1">
        <name>Zn(2+)</name>
        <dbReference type="ChEBI" id="CHEBI:29105"/>
    </cofactor>
</comment>
<dbReference type="RefSeq" id="WP_050060038.1">
    <property type="nucleotide sequence ID" value="NZ_JACHEK010000012.1"/>
</dbReference>
<dbReference type="GO" id="GO:0000703">
    <property type="term" value="F:oxidized pyrimidine nucleobase lesion DNA N-glycosylase activity"/>
    <property type="evidence" value="ECO:0007669"/>
    <property type="project" value="TreeGrafter"/>
</dbReference>
<dbReference type="SMART" id="SM01232">
    <property type="entry name" value="H2TH"/>
    <property type="match status" value="1"/>
</dbReference>
<evidence type="ECO:0000259" key="16">
    <source>
        <dbReference type="PROSITE" id="PS51066"/>
    </source>
</evidence>
<sequence length="300" mass="32993">MPEGDTIFRSARALNKALAGAAVTEFDTAYAPLASVHDNTPVTGRIIEKVEARGKWLLIYFSGNLILVTHMLMSGSWHIYRTGEKWRWTRQHMRVVIRTKNFEAVAFDVPVAQFHTAGSLTRHAAIPKLGPDLLSQQFSEDEAMARIRAHSDEEIANVLLNQQVMAGLGNVYKSEVCFACKVHPFRSVASLSNAEIDCLVETSRKMMGANVLGTSGDGITTYTGARRTTGNANPASRVWVYGRQGRQCRRCGTLVLMRKQGVGARSTYWCPECQPVGTSFADSPVTGWATPIRRKKAGCG</sequence>
<dbReference type="SUPFAM" id="SSF81624">
    <property type="entry name" value="N-terminal domain of MutM-like DNA repair proteins"/>
    <property type="match status" value="1"/>
</dbReference>
<dbReference type="Proteomes" id="UP000538666">
    <property type="component" value="Unassembled WGS sequence"/>
</dbReference>
<dbReference type="InterPro" id="IPR012319">
    <property type="entry name" value="FPG_cat"/>
</dbReference>
<reference evidence="18 19" key="1">
    <citation type="submission" date="2020-08" db="EMBL/GenBank/DDBJ databases">
        <title>Genomic Encyclopedia of Type Strains, Phase IV (KMG-IV): sequencing the most valuable type-strain genomes for metagenomic binning, comparative biology and taxonomic classification.</title>
        <authorList>
            <person name="Goeker M."/>
        </authorList>
    </citation>
    <scope>NUCLEOTIDE SEQUENCE [LARGE SCALE GENOMIC DNA]</scope>
    <source>
        <strain evidence="18 19">DSM 103733</strain>
    </source>
</reference>
<dbReference type="Gene3D" id="1.10.8.50">
    <property type="match status" value="1"/>
</dbReference>
<evidence type="ECO:0000256" key="11">
    <source>
        <dbReference type="ARBA" id="ARBA00023239"/>
    </source>
</evidence>
<dbReference type="OrthoDB" id="9800855at2"/>
<dbReference type="PROSITE" id="PS01242">
    <property type="entry name" value="ZF_FPG_1"/>
    <property type="match status" value="1"/>
</dbReference>
<evidence type="ECO:0000259" key="17">
    <source>
        <dbReference type="PROSITE" id="PS51068"/>
    </source>
</evidence>
<organism evidence="18 19">
    <name type="scientific">Silvibacterium bohemicum</name>
    <dbReference type="NCBI Taxonomy" id="1577686"/>
    <lineage>
        <taxon>Bacteria</taxon>
        <taxon>Pseudomonadati</taxon>
        <taxon>Acidobacteriota</taxon>
        <taxon>Terriglobia</taxon>
        <taxon>Terriglobales</taxon>
        <taxon>Acidobacteriaceae</taxon>
        <taxon>Silvibacterium</taxon>
    </lineage>
</organism>
<gene>
    <name evidence="18" type="ORF">HNQ77_004988</name>
</gene>
<keyword evidence="6 15" id="KW-0863">Zinc-finger</keyword>
<accession>A0A841JZT8</accession>
<evidence type="ECO:0000256" key="10">
    <source>
        <dbReference type="ARBA" id="ARBA00023204"/>
    </source>
</evidence>
<evidence type="ECO:0000256" key="13">
    <source>
        <dbReference type="ARBA" id="ARBA00023295"/>
    </source>
</evidence>
<dbReference type="Pfam" id="PF06831">
    <property type="entry name" value="H2TH"/>
    <property type="match status" value="1"/>
</dbReference>
<dbReference type="SMART" id="SM00898">
    <property type="entry name" value="Fapy_DNA_glyco"/>
    <property type="match status" value="1"/>
</dbReference>
<dbReference type="SUPFAM" id="SSF57716">
    <property type="entry name" value="Glucocorticoid receptor-like (DNA-binding domain)"/>
    <property type="match status" value="1"/>
</dbReference>
<dbReference type="CDD" id="cd08971">
    <property type="entry name" value="AcNei2_N"/>
    <property type="match status" value="1"/>
</dbReference>
<evidence type="ECO:0000313" key="18">
    <source>
        <dbReference type="EMBL" id="MBB6147003.1"/>
    </source>
</evidence>
<evidence type="ECO:0000256" key="8">
    <source>
        <dbReference type="ARBA" id="ARBA00022833"/>
    </source>
</evidence>
<dbReference type="AlphaFoldDB" id="A0A841JZT8"/>
<dbReference type="InterPro" id="IPR035937">
    <property type="entry name" value="FPG_N"/>
</dbReference>
<evidence type="ECO:0000256" key="4">
    <source>
        <dbReference type="ARBA" id="ARBA00022723"/>
    </source>
</evidence>
<dbReference type="EC" id="4.2.99.18" evidence="3"/>
<keyword evidence="8" id="KW-0862">Zinc</keyword>
<evidence type="ECO:0000256" key="3">
    <source>
        <dbReference type="ARBA" id="ARBA00012720"/>
    </source>
</evidence>
<dbReference type="GO" id="GO:0006284">
    <property type="term" value="P:base-excision repair"/>
    <property type="evidence" value="ECO:0007669"/>
    <property type="project" value="InterPro"/>
</dbReference>
<dbReference type="GO" id="GO:0008270">
    <property type="term" value="F:zinc ion binding"/>
    <property type="evidence" value="ECO:0007669"/>
    <property type="project" value="UniProtKB-KW"/>
</dbReference>
<comment type="catalytic activity">
    <reaction evidence="14">
        <text>2'-deoxyribonucleotide-(2'-deoxyribose 5'-phosphate)-2'-deoxyribonucleotide-DNA = a 3'-end 2'-deoxyribonucleotide-(2,3-dehydro-2,3-deoxyribose 5'-phosphate)-DNA + a 5'-end 5'-phospho-2'-deoxyribonucleoside-DNA + H(+)</text>
        <dbReference type="Rhea" id="RHEA:66592"/>
        <dbReference type="Rhea" id="RHEA-COMP:13180"/>
        <dbReference type="Rhea" id="RHEA-COMP:16897"/>
        <dbReference type="Rhea" id="RHEA-COMP:17067"/>
        <dbReference type="ChEBI" id="CHEBI:15378"/>
        <dbReference type="ChEBI" id="CHEBI:136412"/>
        <dbReference type="ChEBI" id="CHEBI:157695"/>
        <dbReference type="ChEBI" id="CHEBI:167181"/>
        <dbReference type="EC" id="4.2.99.18"/>
    </reaction>
</comment>
<evidence type="ECO:0000256" key="1">
    <source>
        <dbReference type="ARBA" id="ARBA00001947"/>
    </source>
</evidence>
<keyword evidence="4" id="KW-0479">Metal-binding</keyword>
<evidence type="ECO:0000313" key="19">
    <source>
        <dbReference type="Proteomes" id="UP000538666"/>
    </source>
</evidence>
<keyword evidence="9" id="KW-0238">DNA-binding</keyword>
<dbReference type="InterPro" id="IPR010979">
    <property type="entry name" value="Ribosomal_uS13-like_H2TH"/>
</dbReference>
<dbReference type="GO" id="GO:0003684">
    <property type="term" value="F:damaged DNA binding"/>
    <property type="evidence" value="ECO:0007669"/>
    <property type="project" value="InterPro"/>
</dbReference>
<keyword evidence="5" id="KW-0227">DNA damage</keyword>
<evidence type="ECO:0000256" key="15">
    <source>
        <dbReference type="PROSITE-ProRule" id="PRU00391"/>
    </source>
</evidence>
<evidence type="ECO:0000256" key="9">
    <source>
        <dbReference type="ARBA" id="ARBA00023125"/>
    </source>
</evidence>
<keyword evidence="18" id="KW-0255">Endonuclease</keyword>
<name>A0A841JZT8_9BACT</name>
<keyword evidence="19" id="KW-1185">Reference proteome</keyword>
<keyword evidence="13 18" id="KW-0326">Glycosidase</keyword>
<comment type="similarity">
    <text evidence="2">Belongs to the FPG family.</text>
</comment>
<protein>
    <recommendedName>
        <fullName evidence="3">DNA-(apurinic or apyrimidinic site) lyase</fullName>
        <ecNumber evidence="3">4.2.99.18</ecNumber>
    </recommendedName>
</protein>
<keyword evidence="11 18" id="KW-0456">Lyase</keyword>
<dbReference type="Gene3D" id="3.20.190.10">
    <property type="entry name" value="MutM-like, N-terminal"/>
    <property type="match status" value="1"/>
</dbReference>
<dbReference type="PANTHER" id="PTHR42697:SF1">
    <property type="entry name" value="ENDONUCLEASE 8"/>
    <property type="match status" value="1"/>
</dbReference>
<evidence type="ECO:0000256" key="2">
    <source>
        <dbReference type="ARBA" id="ARBA00009409"/>
    </source>
</evidence>
<dbReference type="EMBL" id="JACHEK010000012">
    <property type="protein sequence ID" value="MBB6147003.1"/>
    <property type="molecule type" value="Genomic_DNA"/>
</dbReference>